<keyword evidence="3" id="KW-0238">DNA-binding</keyword>
<name>A0A932HXT4_UNCTE</name>
<keyword evidence="2" id="KW-0805">Transcription regulation</keyword>
<comment type="caution">
    <text evidence="7">The sequence shown here is derived from an EMBL/GenBank/DDBJ whole genome shotgun (WGS) entry which is preliminary data.</text>
</comment>
<dbReference type="SMART" id="SM00422">
    <property type="entry name" value="HTH_MERR"/>
    <property type="match status" value="1"/>
</dbReference>
<gene>
    <name evidence="7" type="ORF">HYZ11_08770</name>
</gene>
<dbReference type="Gene3D" id="1.10.1660.10">
    <property type="match status" value="1"/>
</dbReference>
<dbReference type="PANTHER" id="PTHR30204:SF69">
    <property type="entry name" value="MERR-FAMILY TRANSCRIPTIONAL REGULATOR"/>
    <property type="match status" value="1"/>
</dbReference>
<evidence type="ECO:0000313" key="8">
    <source>
        <dbReference type="Proteomes" id="UP000782312"/>
    </source>
</evidence>
<evidence type="ECO:0000256" key="5">
    <source>
        <dbReference type="SAM" id="Coils"/>
    </source>
</evidence>
<protein>
    <submittedName>
        <fullName evidence="7">Heavy metal-responsive transcriptional regulator</fullName>
    </submittedName>
</protein>
<dbReference type="CDD" id="cd04770">
    <property type="entry name" value="HTH_HMRTR"/>
    <property type="match status" value="1"/>
</dbReference>
<feature type="domain" description="HTH merR-type" evidence="6">
    <location>
        <begin position="11"/>
        <end position="80"/>
    </location>
</feature>
<sequence>MPRAQTSSKRPLTIGALARCAGVHVETVRYYERRGLIERPGERRGAFRVYPPEAVGRLSAIKRAQALGFSLEEIRGLLELRLRDRARCGDVLGRAERKVAEIDEKIRALQRVRRELRALADACRKDAPASLCPVLAAFEGAV</sequence>
<dbReference type="PROSITE" id="PS50937">
    <property type="entry name" value="HTH_MERR_2"/>
    <property type="match status" value="1"/>
</dbReference>
<dbReference type="InterPro" id="IPR000551">
    <property type="entry name" value="MerR-type_HTH_dom"/>
</dbReference>
<keyword evidence="5" id="KW-0175">Coiled coil</keyword>
<dbReference type="SUPFAM" id="SSF46955">
    <property type="entry name" value="Putative DNA-binding domain"/>
    <property type="match status" value="1"/>
</dbReference>
<dbReference type="PROSITE" id="PS00552">
    <property type="entry name" value="HTH_MERR_1"/>
    <property type="match status" value="1"/>
</dbReference>
<evidence type="ECO:0000313" key="7">
    <source>
        <dbReference type="EMBL" id="MBI3127680.1"/>
    </source>
</evidence>
<reference evidence="7" key="1">
    <citation type="submission" date="2020-07" db="EMBL/GenBank/DDBJ databases">
        <title>Huge and variable diversity of episymbiotic CPR bacteria and DPANN archaea in groundwater ecosystems.</title>
        <authorList>
            <person name="He C.Y."/>
            <person name="Keren R."/>
            <person name="Whittaker M."/>
            <person name="Farag I.F."/>
            <person name="Doudna J."/>
            <person name="Cate J.H.D."/>
            <person name="Banfield J.F."/>
        </authorList>
    </citation>
    <scope>NUCLEOTIDE SEQUENCE</scope>
    <source>
        <strain evidence="7">NC_groundwater_763_Ag_S-0.2um_68_21</strain>
    </source>
</reference>
<dbReference type="Pfam" id="PF09278">
    <property type="entry name" value="MerR-DNA-bind"/>
    <property type="match status" value="1"/>
</dbReference>
<organism evidence="7 8">
    <name type="scientific">Tectimicrobiota bacterium</name>
    <dbReference type="NCBI Taxonomy" id="2528274"/>
    <lineage>
        <taxon>Bacteria</taxon>
        <taxon>Pseudomonadati</taxon>
        <taxon>Nitrospinota/Tectimicrobiota group</taxon>
        <taxon>Candidatus Tectimicrobiota</taxon>
    </lineage>
</organism>
<dbReference type="PANTHER" id="PTHR30204">
    <property type="entry name" value="REDOX-CYCLING DRUG-SENSING TRANSCRIPTIONAL ACTIVATOR SOXR"/>
    <property type="match status" value="1"/>
</dbReference>
<evidence type="ECO:0000256" key="4">
    <source>
        <dbReference type="ARBA" id="ARBA00023163"/>
    </source>
</evidence>
<dbReference type="InterPro" id="IPR015358">
    <property type="entry name" value="Tscrpt_reg_MerR_DNA-bd"/>
</dbReference>
<dbReference type="PRINTS" id="PR00040">
    <property type="entry name" value="HTHMERR"/>
</dbReference>
<evidence type="ECO:0000256" key="2">
    <source>
        <dbReference type="ARBA" id="ARBA00023015"/>
    </source>
</evidence>
<evidence type="ECO:0000256" key="1">
    <source>
        <dbReference type="ARBA" id="ARBA00022491"/>
    </source>
</evidence>
<proteinExistence type="predicted"/>
<feature type="coiled-coil region" evidence="5">
    <location>
        <begin position="92"/>
        <end position="126"/>
    </location>
</feature>
<keyword evidence="1" id="KW-0678">Repressor</keyword>
<dbReference type="Pfam" id="PF00376">
    <property type="entry name" value="MerR"/>
    <property type="match status" value="1"/>
</dbReference>
<keyword evidence="4" id="KW-0804">Transcription</keyword>
<accession>A0A932HXT4</accession>
<dbReference type="GO" id="GO:0003677">
    <property type="term" value="F:DNA binding"/>
    <property type="evidence" value="ECO:0007669"/>
    <property type="project" value="UniProtKB-KW"/>
</dbReference>
<dbReference type="EMBL" id="JACPUR010000019">
    <property type="protein sequence ID" value="MBI3127680.1"/>
    <property type="molecule type" value="Genomic_DNA"/>
</dbReference>
<dbReference type="InterPro" id="IPR009061">
    <property type="entry name" value="DNA-bd_dom_put_sf"/>
</dbReference>
<dbReference type="AlphaFoldDB" id="A0A932HXT4"/>
<evidence type="ECO:0000256" key="3">
    <source>
        <dbReference type="ARBA" id="ARBA00023125"/>
    </source>
</evidence>
<evidence type="ECO:0000259" key="6">
    <source>
        <dbReference type="PROSITE" id="PS50937"/>
    </source>
</evidence>
<dbReference type="Proteomes" id="UP000782312">
    <property type="component" value="Unassembled WGS sequence"/>
</dbReference>
<dbReference type="InterPro" id="IPR047057">
    <property type="entry name" value="MerR_fam"/>
</dbReference>
<dbReference type="GO" id="GO:0003700">
    <property type="term" value="F:DNA-binding transcription factor activity"/>
    <property type="evidence" value="ECO:0007669"/>
    <property type="project" value="InterPro"/>
</dbReference>